<evidence type="ECO:0000313" key="1">
    <source>
        <dbReference type="EMBL" id="CAL81513.1"/>
    </source>
</evidence>
<name>A8E0G4_LISMN</name>
<reference evidence="1" key="1">
    <citation type="journal article" date="2007" name="Appl. Environ. Microbiol.">
        <title>Agr system of Listeria monocytogenes EGD-e: role in adherence and differential expression pattern.</title>
        <authorList>
            <person name="Rieu A."/>
            <person name="Weidmann S."/>
            <person name="Garmyn D."/>
            <person name="Piveteau P."/>
            <person name="Guzzo J."/>
        </authorList>
    </citation>
    <scope>NUCLEOTIDE SEQUENCE</scope>
    <source>
        <strain evidence="1">DG125A</strain>
    </source>
</reference>
<sequence>MSSNRRSV</sequence>
<protein>
    <submittedName>
        <fullName evidence="1">Accessory gene regulator protein A</fullName>
    </submittedName>
</protein>
<organism evidence="1">
    <name type="scientific">Listeria monocytogenes</name>
    <dbReference type="NCBI Taxonomy" id="1639"/>
    <lineage>
        <taxon>Bacteria</taxon>
        <taxon>Bacillati</taxon>
        <taxon>Bacillota</taxon>
        <taxon>Bacilli</taxon>
        <taxon>Bacillales</taxon>
        <taxon>Listeriaceae</taxon>
        <taxon>Listeria</taxon>
    </lineage>
</organism>
<proteinExistence type="predicted"/>
<dbReference type="EMBL" id="AM412558">
    <property type="protein sequence ID" value="CAL81513.1"/>
    <property type="molecule type" value="Genomic_DNA"/>
</dbReference>
<accession>A8E0G4</accession>
<gene>
    <name evidence="1" type="primary">agrA'</name>
</gene>